<protein>
    <submittedName>
        <fullName evidence="1">Uncharacterized protein</fullName>
    </submittedName>
</protein>
<sequence length="498" mass="55037">MMLLCLLARKQHPIMKRTALKHILKKHSVQTGVVLLLTLLITVVSSVSFFLTQFNAVDTRLIRQQQTEKALQYAKQALLGYAARYYDFSQPPFTNPDGRGRFGFLPCPDTGVSIEGREAGNCGIKNQSAIGKLPWLTLAIPPLFDESNECLWYAVSGSYKNSSGARTDMLNDDNAGFFEVTTASRATGSHPDERAVAVIIAPHLVQTGQTRPSRTATETCGSNYNFRDYIESVVENSTASPPHTFAKINNVNVAYKIEVFNESGNDQIIYITRKELFDFINKRKDFKQLMHCYTQLLAHCVAIPARQQVVADPVANDKRLSFAASVALSDYENDGSYVELADTLVGRLPNTLTLPLGNPAIINLITACSISDIITSDLDTTCQNTAIDTSDFTKFSRLWQNKKSQLFYEVAENYKRTAVLPIIPCDGSSSCVDGIYIAKITFAGSQLSGQTRTASPLDTTETRHDINNYLIGTVETASDTNDISYCIKEDLTVEHCTP</sequence>
<accession>I3CDN0</accession>
<dbReference type="Proteomes" id="UP000005744">
    <property type="component" value="Unassembled WGS sequence"/>
</dbReference>
<name>I3CDN0_9GAMM</name>
<gene>
    <name evidence="1" type="ORF">BegalDRAFT_0812</name>
</gene>
<dbReference type="HOGENOM" id="CLU_533965_0_0_6"/>
<dbReference type="eggNOG" id="ENOG5030IYJ">
    <property type="taxonomic scope" value="Bacteria"/>
</dbReference>
<evidence type="ECO:0000313" key="1">
    <source>
        <dbReference type="EMBL" id="EIJ41723.1"/>
    </source>
</evidence>
<dbReference type="AlphaFoldDB" id="I3CDN0"/>
<reference evidence="1 2" key="1">
    <citation type="submission" date="2011-11" db="EMBL/GenBank/DDBJ databases">
        <title>Improved High-Quality Draft sequence of Beggiatoa alba B18lD.</title>
        <authorList>
            <consortium name="US DOE Joint Genome Institute"/>
            <person name="Lucas S."/>
            <person name="Han J."/>
            <person name="Lapidus A."/>
            <person name="Cheng J.-F."/>
            <person name="Goodwin L."/>
            <person name="Pitluck S."/>
            <person name="Peters L."/>
            <person name="Mikhailova N."/>
            <person name="Held B."/>
            <person name="Detter J.C."/>
            <person name="Han C."/>
            <person name="Tapia R."/>
            <person name="Land M."/>
            <person name="Hauser L."/>
            <person name="Kyrpides N."/>
            <person name="Ivanova N."/>
            <person name="Pagani I."/>
            <person name="Samuel K."/>
            <person name="Teske A."/>
            <person name="Mueller J."/>
            <person name="Woyke T."/>
        </authorList>
    </citation>
    <scope>NUCLEOTIDE SEQUENCE [LARGE SCALE GENOMIC DNA]</scope>
    <source>
        <strain evidence="1 2">B18LD</strain>
    </source>
</reference>
<dbReference type="RefSeq" id="WP_002683921.1">
    <property type="nucleotide sequence ID" value="NZ_JH600070.1"/>
</dbReference>
<keyword evidence="2" id="KW-1185">Reference proteome</keyword>
<dbReference type="EMBL" id="JH600070">
    <property type="protein sequence ID" value="EIJ41723.1"/>
    <property type="molecule type" value="Genomic_DNA"/>
</dbReference>
<organism evidence="1 2">
    <name type="scientific">Beggiatoa alba B18LD</name>
    <dbReference type="NCBI Taxonomy" id="395493"/>
    <lineage>
        <taxon>Bacteria</taxon>
        <taxon>Pseudomonadati</taxon>
        <taxon>Pseudomonadota</taxon>
        <taxon>Gammaproteobacteria</taxon>
        <taxon>Thiotrichales</taxon>
        <taxon>Thiotrichaceae</taxon>
        <taxon>Beggiatoa</taxon>
    </lineage>
</organism>
<proteinExistence type="predicted"/>
<dbReference type="STRING" id="395493.BegalDRAFT_0812"/>
<evidence type="ECO:0000313" key="2">
    <source>
        <dbReference type="Proteomes" id="UP000005744"/>
    </source>
</evidence>